<feature type="compositionally biased region" description="Gly residues" evidence="1">
    <location>
        <begin position="7"/>
        <end position="18"/>
    </location>
</feature>
<dbReference type="Proteomes" id="UP000000851">
    <property type="component" value="Chromosome"/>
</dbReference>
<gene>
    <name evidence="2" type="ordered locus">Caci_2304</name>
</gene>
<name>C7QJJ9_CATAD</name>
<dbReference type="EMBL" id="CP001700">
    <property type="protein sequence ID" value="ACU71222.1"/>
    <property type="molecule type" value="Genomic_DNA"/>
</dbReference>
<keyword evidence="3" id="KW-1185">Reference proteome</keyword>
<reference evidence="2 3" key="1">
    <citation type="journal article" date="2009" name="Stand. Genomic Sci.">
        <title>Complete genome sequence of Catenulispora acidiphila type strain (ID 139908).</title>
        <authorList>
            <person name="Copeland A."/>
            <person name="Lapidus A."/>
            <person name="Glavina Del Rio T."/>
            <person name="Nolan M."/>
            <person name="Lucas S."/>
            <person name="Chen F."/>
            <person name="Tice H."/>
            <person name="Cheng J.F."/>
            <person name="Bruce D."/>
            <person name="Goodwin L."/>
            <person name="Pitluck S."/>
            <person name="Mikhailova N."/>
            <person name="Pati A."/>
            <person name="Ivanova N."/>
            <person name="Mavromatis K."/>
            <person name="Chen A."/>
            <person name="Palaniappan K."/>
            <person name="Chain P."/>
            <person name="Land M."/>
            <person name="Hauser L."/>
            <person name="Chang Y.J."/>
            <person name="Jeffries C.D."/>
            <person name="Chertkov O."/>
            <person name="Brettin T."/>
            <person name="Detter J.C."/>
            <person name="Han C."/>
            <person name="Ali Z."/>
            <person name="Tindall B.J."/>
            <person name="Goker M."/>
            <person name="Bristow J."/>
            <person name="Eisen J.A."/>
            <person name="Markowitz V."/>
            <person name="Hugenholtz P."/>
            <person name="Kyrpides N.C."/>
            <person name="Klenk H.P."/>
        </authorList>
    </citation>
    <scope>NUCLEOTIDE SEQUENCE [LARGE SCALE GENOMIC DNA]</scope>
    <source>
        <strain evidence="3">DSM 44928 / JCM 14897 / NBRC 102108 / NRRL B-24433 / ID139908</strain>
    </source>
</reference>
<organism evidence="2 3">
    <name type="scientific">Catenulispora acidiphila (strain DSM 44928 / JCM 14897 / NBRC 102108 / NRRL B-24433 / ID139908)</name>
    <dbReference type="NCBI Taxonomy" id="479433"/>
    <lineage>
        <taxon>Bacteria</taxon>
        <taxon>Bacillati</taxon>
        <taxon>Actinomycetota</taxon>
        <taxon>Actinomycetes</taxon>
        <taxon>Catenulisporales</taxon>
        <taxon>Catenulisporaceae</taxon>
        <taxon>Catenulispora</taxon>
    </lineage>
</organism>
<accession>C7QJJ9</accession>
<evidence type="ECO:0000313" key="3">
    <source>
        <dbReference type="Proteomes" id="UP000000851"/>
    </source>
</evidence>
<feature type="region of interest" description="Disordered" evidence="1">
    <location>
        <begin position="1"/>
        <end position="33"/>
    </location>
</feature>
<dbReference type="AlphaFoldDB" id="C7QJJ9"/>
<evidence type="ECO:0000313" key="2">
    <source>
        <dbReference type="EMBL" id="ACU71222.1"/>
    </source>
</evidence>
<dbReference type="STRING" id="479433.Caci_2304"/>
<evidence type="ECO:0000256" key="1">
    <source>
        <dbReference type="SAM" id="MobiDB-lite"/>
    </source>
</evidence>
<proteinExistence type="predicted"/>
<protein>
    <submittedName>
        <fullName evidence="2">Uncharacterized protein</fullName>
    </submittedName>
</protein>
<dbReference type="KEGG" id="cai:Caci_2304"/>
<sequence>MTPNGDHTGGLRGIGGIRGNPRGEQEGTGKKVARRVMRRATFFSRSRLLPVA</sequence>
<dbReference type="HOGENOM" id="CLU_3078026_0_0_11"/>
<dbReference type="InParanoid" id="C7QJJ9"/>